<name>A0A5B9QA04_9BACT</name>
<dbReference type="AlphaFoldDB" id="A0A5B9QA04"/>
<gene>
    <name evidence="2" type="ORF">Pr1d_31130</name>
</gene>
<dbReference type="KEGG" id="bgok:Pr1d_31130"/>
<proteinExistence type="predicted"/>
<accession>A0A5B9QA04</accession>
<sequence length="54" mass="6113">MQHTSDIYSHRSGGRAADKAHNTYMARGSQGNNDMRVRSLSSLKWLVIPRLQVN</sequence>
<reference evidence="2 3" key="1">
    <citation type="submission" date="2019-08" db="EMBL/GenBank/DDBJ databases">
        <title>Deep-cultivation of Planctomycetes and their phenomic and genomic characterization uncovers novel biology.</title>
        <authorList>
            <person name="Wiegand S."/>
            <person name="Jogler M."/>
            <person name="Boedeker C."/>
            <person name="Pinto D."/>
            <person name="Vollmers J."/>
            <person name="Rivas-Marin E."/>
            <person name="Kohn T."/>
            <person name="Peeters S.H."/>
            <person name="Heuer A."/>
            <person name="Rast P."/>
            <person name="Oberbeckmann S."/>
            <person name="Bunk B."/>
            <person name="Jeske O."/>
            <person name="Meyerdierks A."/>
            <person name="Storesund J.E."/>
            <person name="Kallscheuer N."/>
            <person name="Luecker S."/>
            <person name="Lage O.M."/>
            <person name="Pohl T."/>
            <person name="Merkel B.J."/>
            <person name="Hornburger P."/>
            <person name="Mueller R.-W."/>
            <person name="Bruemmer F."/>
            <person name="Labrenz M."/>
            <person name="Spormann A.M."/>
            <person name="Op den Camp H."/>
            <person name="Overmann J."/>
            <person name="Amann R."/>
            <person name="Jetten M.S.M."/>
            <person name="Mascher T."/>
            <person name="Medema M.H."/>
            <person name="Devos D.P."/>
            <person name="Kaster A.-K."/>
            <person name="Ovreas L."/>
            <person name="Rohde M."/>
            <person name="Galperin M.Y."/>
            <person name="Jogler C."/>
        </authorList>
    </citation>
    <scope>NUCLEOTIDE SEQUENCE [LARGE SCALE GENOMIC DNA]</scope>
    <source>
        <strain evidence="2 3">Pr1d</strain>
    </source>
</reference>
<evidence type="ECO:0000313" key="2">
    <source>
        <dbReference type="EMBL" id="QEG35807.1"/>
    </source>
</evidence>
<dbReference type="Proteomes" id="UP000323917">
    <property type="component" value="Chromosome"/>
</dbReference>
<organism evidence="2 3">
    <name type="scientific">Bythopirellula goksoeyrii</name>
    <dbReference type="NCBI Taxonomy" id="1400387"/>
    <lineage>
        <taxon>Bacteria</taxon>
        <taxon>Pseudomonadati</taxon>
        <taxon>Planctomycetota</taxon>
        <taxon>Planctomycetia</taxon>
        <taxon>Pirellulales</taxon>
        <taxon>Lacipirellulaceae</taxon>
        <taxon>Bythopirellula</taxon>
    </lineage>
</organism>
<dbReference type="EMBL" id="CP042913">
    <property type="protein sequence ID" value="QEG35807.1"/>
    <property type="molecule type" value="Genomic_DNA"/>
</dbReference>
<keyword evidence="3" id="KW-1185">Reference proteome</keyword>
<evidence type="ECO:0000256" key="1">
    <source>
        <dbReference type="SAM" id="MobiDB-lite"/>
    </source>
</evidence>
<protein>
    <submittedName>
        <fullName evidence="2">Uncharacterized protein</fullName>
    </submittedName>
</protein>
<evidence type="ECO:0000313" key="3">
    <source>
        <dbReference type="Proteomes" id="UP000323917"/>
    </source>
</evidence>
<feature type="region of interest" description="Disordered" evidence="1">
    <location>
        <begin position="1"/>
        <end position="20"/>
    </location>
</feature>